<keyword evidence="3" id="KW-1185">Reference proteome</keyword>
<dbReference type="Proteomes" id="UP000327157">
    <property type="component" value="Chromosome 4"/>
</dbReference>
<accession>A0A5N5HAW3</accession>
<sequence>MKLFAGLINGSWKIVSRVVLKQLKVFGLIRPKSTMSSTKAPLHQIPETTRVVIQDGKKFLQPSLNKWHQAVLRAESRRESGANYFDEVRQSVKLYMEDMKKPFGHHGC</sequence>
<dbReference type="EMBL" id="SMOL01000231">
    <property type="protein sequence ID" value="KAB2623272.1"/>
    <property type="molecule type" value="Genomic_DNA"/>
</dbReference>
<dbReference type="OrthoDB" id="2507178at2759"/>
<evidence type="ECO:0000313" key="2">
    <source>
        <dbReference type="EMBL" id="KAB2623318.1"/>
    </source>
</evidence>
<name>A0A5N5HAW3_9ROSA</name>
<proteinExistence type="predicted"/>
<dbReference type="EMBL" id="SMOL01000231">
    <property type="protein sequence ID" value="KAB2623318.1"/>
    <property type="molecule type" value="Genomic_DNA"/>
</dbReference>
<dbReference type="AlphaFoldDB" id="A0A5N5HAW3"/>
<evidence type="ECO:0000313" key="3">
    <source>
        <dbReference type="Proteomes" id="UP000327157"/>
    </source>
</evidence>
<organism evidence="1 3">
    <name type="scientific">Pyrus ussuriensis x Pyrus communis</name>
    <dbReference type="NCBI Taxonomy" id="2448454"/>
    <lineage>
        <taxon>Eukaryota</taxon>
        <taxon>Viridiplantae</taxon>
        <taxon>Streptophyta</taxon>
        <taxon>Embryophyta</taxon>
        <taxon>Tracheophyta</taxon>
        <taxon>Spermatophyta</taxon>
        <taxon>Magnoliopsida</taxon>
        <taxon>eudicotyledons</taxon>
        <taxon>Gunneridae</taxon>
        <taxon>Pentapetalae</taxon>
        <taxon>rosids</taxon>
        <taxon>fabids</taxon>
        <taxon>Rosales</taxon>
        <taxon>Rosaceae</taxon>
        <taxon>Amygdaloideae</taxon>
        <taxon>Maleae</taxon>
        <taxon>Pyrus</taxon>
    </lineage>
</organism>
<protein>
    <submittedName>
        <fullName evidence="1">Uncharacterized protein</fullName>
    </submittedName>
</protein>
<evidence type="ECO:0000313" key="1">
    <source>
        <dbReference type="EMBL" id="KAB2623272.1"/>
    </source>
</evidence>
<gene>
    <name evidence="1" type="ORF">D8674_025454</name>
    <name evidence="2" type="ORF">D8674_025500</name>
</gene>
<reference evidence="1 3" key="3">
    <citation type="submission" date="2019-11" db="EMBL/GenBank/DDBJ databases">
        <title>A de novo genome assembly of a pear dwarfing rootstock.</title>
        <authorList>
            <person name="Wang F."/>
            <person name="Wang J."/>
            <person name="Li S."/>
            <person name="Zhang Y."/>
            <person name="Fang M."/>
            <person name="Ma L."/>
            <person name="Zhao Y."/>
            <person name="Jiang S."/>
        </authorList>
    </citation>
    <scope>NUCLEOTIDE SEQUENCE [LARGE SCALE GENOMIC DNA]</scope>
    <source>
        <strain evidence="1">S2</strain>
        <tissue evidence="1">Leaf</tissue>
    </source>
</reference>
<comment type="caution">
    <text evidence="1">The sequence shown here is derived from an EMBL/GenBank/DDBJ whole genome shotgun (WGS) entry which is preliminary data.</text>
</comment>
<reference evidence="1 3" key="1">
    <citation type="submission" date="2019-09" db="EMBL/GenBank/DDBJ databases">
        <authorList>
            <person name="Ou C."/>
        </authorList>
    </citation>
    <scope>NUCLEOTIDE SEQUENCE [LARGE SCALE GENOMIC DNA]</scope>
    <source>
        <strain evidence="1">S2</strain>
        <tissue evidence="1">Leaf</tissue>
    </source>
</reference>
<reference evidence="3" key="2">
    <citation type="submission" date="2019-10" db="EMBL/GenBank/DDBJ databases">
        <title>A de novo genome assembly of a pear dwarfing rootstock.</title>
        <authorList>
            <person name="Wang F."/>
            <person name="Wang J."/>
            <person name="Li S."/>
            <person name="Zhang Y."/>
            <person name="Fang M."/>
            <person name="Ma L."/>
            <person name="Zhao Y."/>
            <person name="Jiang S."/>
        </authorList>
    </citation>
    <scope>NUCLEOTIDE SEQUENCE [LARGE SCALE GENOMIC DNA]</scope>
</reference>